<dbReference type="RefSeq" id="WP_190617458.1">
    <property type="nucleotide sequence ID" value="NZ_CP061538.1"/>
</dbReference>
<dbReference type="EMBL" id="CP061538">
    <property type="protein sequence ID" value="QNV39849.1"/>
    <property type="molecule type" value="Genomic_DNA"/>
</dbReference>
<dbReference type="Proteomes" id="UP000516421">
    <property type="component" value="Chromosome"/>
</dbReference>
<protein>
    <recommendedName>
        <fullName evidence="4">Site-specific integrase</fullName>
    </recommendedName>
</protein>
<proteinExistence type="predicted"/>
<evidence type="ECO:0000313" key="2">
    <source>
        <dbReference type="EMBL" id="QNV39849.1"/>
    </source>
</evidence>
<dbReference type="InterPro" id="IPR013762">
    <property type="entry name" value="Integrase-like_cat_sf"/>
</dbReference>
<evidence type="ECO:0008006" key="4">
    <source>
        <dbReference type="Google" id="ProtNLM"/>
    </source>
</evidence>
<evidence type="ECO:0000256" key="1">
    <source>
        <dbReference type="ARBA" id="ARBA00023172"/>
    </source>
</evidence>
<dbReference type="GO" id="GO:0003677">
    <property type="term" value="F:DNA binding"/>
    <property type="evidence" value="ECO:0007669"/>
    <property type="project" value="InterPro"/>
</dbReference>
<keyword evidence="3" id="KW-1185">Reference proteome</keyword>
<dbReference type="KEGG" id="rama:IDM48_10950"/>
<name>A0A7H2BJK3_9MICC</name>
<dbReference type="GO" id="GO:0015074">
    <property type="term" value="P:DNA integration"/>
    <property type="evidence" value="ECO:0007669"/>
    <property type="project" value="InterPro"/>
</dbReference>
<evidence type="ECO:0000313" key="3">
    <source>
        <dbReference type="Proteomes" id="UP000516421"/>
    </source>
</evidence>
<dbReference type="SUPFAM" id="SSF56349">
    <property type="entry name" value="DNA breaking-rejoining enzymes"/>
    <property type="match status" value="1"/>
</dbReference>
<dbReference type="Gene3D" id="1.10.443.10">
    <property type="entry name" value="Intergrase catalytic core"/>
    <property type="match status" value="1"/>
</dbReference>
<dbReference type="GO" id="GO:0006310">
    <property type="term" value="P:DNA recombination"/>
    <property type="evidence" value="ECO:0007669"/>
    <property type="project" value="UniProtKB-KW"/>
</dbReference>
<reference evidence="2 3" key="1">
    <citation type="submission" date="2020-09" db="EMBL/GenBank/DDBJ databases">
        <title>Investigation of environmental microbe.</title>
        <authorList>
            <person name="Ou Y."/>
            <person name="Kang Q."/>
        </authorList>
    </citation>
    <scope>NUCLEOTIDE SEQUENCE [LARGE SCALE GENOMIC DNA]</scope>
    <source>
        <strain evidence="2 3">KJZ-9</strain>
    </source>
</reference>
<gene>
    <name evidence="2" type="ORF">IDM48_10950</name>
</gene>
<sequence>MTIEAVTRYRAHHSNYKIRDLMNTASSLIYWATEIACLPSDLPAIFHRDVIATFIEHQCNHLTNNTKVTRRSLLIRMSEAITPHPQKVTRLKPLSKDQPSAPYNSAEVMDLRDWAIHQNHQHTRINLAGILALCLGAGLSTPDLLDLRAQDIEQDEYGYIVHIKREGARRDVPLLYQWEPLLSQVLEHRDSSAWVVGPGRDGHNKNWVSNYIKRHHQPWRKSYPSVARMRHTWIFHHMVSGTPLGPMAYAAGLETFRTIEKLFPFVPEPSRDSVRHALRQAPYSPFTVPTP</sequence>
<accession>A0A7H2BJK3</accession>
<keyword evidence="1" id="KW-0233">DNA recombination</keyword>
<dbReference type="AlphaFoldDB" id="A0A7H2BJK3"/>
<dbReference type="InterPro" id="IPR011010">
    <property type="entry name" value="DNA_brk_join_enz"/>
</dbReference>
<organism evidence="2 3">
    <name type="scientific">Rothia amarae</name>
    <dbReference type="NCBI Taxonomy" id="169480"/>
    <lineage>
        <taxon>Bacteria</taxon>
        <taxon>Bacillati</taxon>
        <taxon>Actinomycetota</taxon>
        <taxon>Actinomycetes</taxon>
        <taxon>Micrococcales</taxon>
        <taxon>Micrococcaceae</taxon>
        <taxon>Rothia</taxon>
    </lineage>
</organism>